<dbReference type="AlphaFoldDB" id="A0A4P7VEG8"/>
<dbReference type="Gene3D" id="1.25.10.90">
    <property type="match status" value="1"/>
</dbReference>
<dbReference type="InterPro" id="IPR014825">
    <property type="entry name" value="DNA_alkylation"/>
</dbReference>
<dbReference type="Pfam" id="PF08713">
    <property type="entry name" value="DNA_alkylation"/>
    <property type="match status" value="1"/>
</dbReference>
<dbReference type="Proteomes" id="UP000297031">
    <property type="component" value="Chromosome"/>
</dbReference>
<evidence type="ECO:0000313" key="2">
    <source>
        <dbReference type="Proteomes" id="UP000297031"/>
    </source>
</evidence>
<organism evidence="1 2">
    <name type="scientific">Muribaculum gordoncarteri</name>
    <dbReference type="NCBI Taxonomy" id="2530390"/>
    <lineage>
        <taxon>Bacteria</taxon>
        <taxon>Pseudomonadati</taxon>
        <taxon>Bacteroidota</taxon>
        <taxon>Bacteroidia</taxon>
        <taxon>Bacteroidales</taxon>
        <taxon>Muribaculaceae</taxon>
        <taxon>Muribaculum</taxon>
    </lineage>
</organism>
<keyword evidence="2" id="KW-1185">Reference proteome</keyword>
<dbReference type="OrthoDB" id="1093681at2"/>
<sequence length="182" mass="20911">MTEFNPMQHIKHQFYAMRNGAIADNMRRQGAPYRIIFGVNLPQLTEIARNTAKSAEMAEALWNNTSTRESMLLAPMIYPQEQYDIATARRWSNGITTPEVADILCMKLLRHMDFASQLADELILSENDMVRYTALRLMFNLLPNRITEVKAYAESEMQRGCSLTASVCRPLLNEISFLEEEN</sequence>
<accession>A0A4P7VEG8</accession>
<dbReference type="PANTHER" id="PTHR41291:SF1">
    <property type="entry name" value="DNA ALKYLATION REPAIR PROTEIN"/>
    <property type="match status" value="1"/>
</dbReference>
<dbReference type="PANTHER" id="PTHR41291">
    <property type="entry name" value="DNA ALKYLATION REPAIR PROTEIN"/>
    <property type="match status" value="1"/>
</dbReference>
<dbReference type="EMBL" id="CP039393">
    <property type="protein sequence ID" value="QCD35122.1"/>
    <property type="molecule type" value="Genomic_DNA"/>
</dbReference>
<protein>
    <recommendedName>
        <fullName evidence="3">DNA alkylation repair enzyme</fullName>
    </recommendedName>
</protein>
<reference evidence="1 2" key="1">
    <citation type="submission" date="2019-02" db="EMBL/GenBank/DDBJ databases">
        <title>Isolation and identification of novel species under the genus Muribaculum.</title>
        <authorList>
            <person name="Miyake S."/>
            <person name="Ding Y."/>
            <person name="Low A."/>
            <person name="Soh M."/>
            <person name="Seedorf H."/>
        </authorList>
    </citation>
    <scope>NUCLEOTIDE SEQUENCE [LARGE SCALE GENOMIC DNA]</scope>
    <source>
        <strain evidence="1 2">TLL-A4</strain>
    </source>
</reference>
<dbReference type="KEGG" id="mgod:E7746_04105"/>
<dbReference type="RefSeq" id="WP_136409930.1">
    <property type="nucleotide sequence ID" value="NZ_CP039393.1"/>
</dbReference>
<dbReference type="SUPFAM" id="SSF48371">
    <property type="entry name" value="ARM repeat"/>
    <property type="match status" value="1"/>
</dbReference>
<name>A0A4P7VEG8_9BACT</name>
<gene>
    <name evidence="1" type="ORF">E7746_04105</name>
</gene>
<evidence type="ECO:0000313" key="1">
    <source>
        <dbReference type="EMBL" id="QCD35122.1"/>
    </source>
</evidence>
<proteinExistence type="predicted"/>
<evidence type="ECO:0008006" key="3">
    <source>
        <dbReference type="Google" id="ProtNLM"/>
    </source>
</evidence>
<dbReference type="InterPro" id="IPR016024">
    <property type="entry name" value="ARM-type_fold"/>
</dbReference>